<dbReference type="EMBL" id="CAXLJM020000004">
    <property type="protein sequence ID" value="CAL8070259.1"/>
    <property type="molecule type" value="Genomic_DNA"/>
</dbReference>
<comment type="caution">
    <text evidence="1">The sequence shown here is derived from an EMBL/GenBank/DDBJ whole genome shotgun (WGS) entry which is preliminary data.</text>
</comment>
<gene>
    <name evidence="1" type="ORF">ODALV1_LOCUS1151</name>
</gene>
<sequence length="182" mass="20211">MRIRIYFEEMASVSFKSSLLLFVVAIQACRGTAWLLPGFSEDTDDKSVASAAESNSENLQDTSTLNTDFIEEDVSDVEDAESERDLRCSRDFNKNLFKVLKSFMPNVTDRFGRQEDTDIDALTDSFLNLDFPQIFVPVLKLVSSAAANNATAIDASYNALPLVVRSQVTDLIQFVADVITTT</sequence>
<proteinExistence type="predicted"/>
<dbReference type="PROSITE" id="PS51257">
    <property type="entry name" value="PROKAR_LIPOPROTEIN"/>
    <property type="match status" value="1"/>
</dbReference>
<reference evidence="1 2" key="1">
    <citation type="submission" date="2024-08" db="EMBL/GenBank/DDBJ databases">
        <authorList>
            <person name="Cucini C."/>
            <person name="Frati F."/>
        </authorList>
    </citation>
    <scope>NUCLEOTIDE SEQUENCE [LARGE SCALE GENOMIC DNA]</scope>
</reference>
<organism evidence="1 2">
    <name type="scientific">Orchesella dallaii</name>
    <dbReference type="NCBI Taxonomy" id="48710"/>
    <lineage>
        <taxon>Eukaryota</taxon>
        <taxon>Metazoa</taxon>
        <taxon>Ecdysozoa</taxon>
        <taxon>Arthropoda</taxon>
        <taxon>Hexapoda</taxon>
        <taxon>Collembola</taxon>
        <taxon>Entomobryomorpha</taxon>
        <taxon>Entomobryoidea</taxon>
        <taxon>Orchesellidae</taxon>
        <taxon>Orchesellinae</taxon>
        <taxon>Orchesella</taxon>
    </lineage>
</organism>
<protein>
    <submittedName>
        <fullName evidence="1">Uncharacterized protein</fullName>
    </submittedName>
</protein>
<dbReference type="Proteomes" id="UP001642540">
    <property type="component" value="Unassembled WGS sequence"/>
</dbReference>
<accession>A0ABP1PKU8</accession>
<keyword evidence="2" id="KW-1185">Reference proteome</keyword>
<name>A0ABP1PKU8_9HEXA</name>
<evidence type="ECO:0000313" key="1">
    <source>
        <dbReference type="EMBL" id="CAL8070259.1"/>
    </source>
</evidence>
<evidence type="ECO:0000313" key="2">
    <source>
        <dbReference type="Proteomes" id="UP001642540"/>
    </source>
</evidence>